<gene>
    <name evidence="1" type="ORF">K239x_00880</name>
</gene>
<dbReference type="Pfam" id="PF07585">
    <property type="entry name" value="BBP7"/>
    <property type="match status" value="1"/>
</dbReference>
<evidence type="ECO:0000313" key="1">
    <source>
        <dbReference type="EMBL" id="QDT08156.1"/>
    </source>
</evidence>
<sequence>MNFRKTDDISESFQENSLFRIWPTLITALVLGAANLAAQNPMAVNQGTLTGGYIPVVVNDPVAGDPYAMVAVRRQLPWLGGTVGGSQQTVLAGPTNNSGLLGGPGILNGPGLLGGPGLNRGGQSVFAQPYWIGNGQLFPKVHNTFDQRLYLNADWLLWDTKGMDTPELATSSTAGTPRETAAVRGEAGSSTLFGGRELNGDSVSGLRVGGGMWITPQQNFAIEAEYFRLAEQDDRFTGNSDGSFIIGRPFFDIVAGQETAQLVSYPGLVSGSMNIETSTKFRSFLINGRASLCPQGCNQCGYRDHVDWIIGYRRMKLDDTIQIDENLNSLLTNAPGTIAVTDRFDTENEFNGLQLGVVHRANFQRAWLESTLRVALGQNQQTVRINGTNTITEAGLTDTLQGGLLAQRTNIGKHSQDEFTMIPEVGFRLGLRLTKALSASVGYSVIYFPNVVRAGDQIDTDLNPNLVPPEVVPFSGALRPRFTFNESDYWAHGLSVGGELTF</sequence>
<name>A0A517NLZ9_9BACT</name>
<evidence type="ECO:0000313" key="2">
    <source>
        <dbReference type="Proteomes" id="UP000319817"/>
    </source>
</evidence>
<dbReference type="EMBL" id="CP036526">
    <property type="protein sequence ID" value="QDT08156.1"/>
    <property type="molecule type" value="Genomic_DNA"/>
</dbReference>
<dbReference type="Proteomes" id="UP000319817">
    <property type="component" value="Chromosome"/>
</dbReference>
<proteinExistence type="predicted"/>
<organism evidence="1 2">
    <name type="scientific">Stieleria marina</name>
    <dbReference type="NCBI Taxonomy" id="1930275"/>
    <lineage>
        <taxon>Bacteria</taxon>
        <taxon>Pseudomonadati</taxon>
        <taxon>Planctomycetota</taxon>
        <taxon>Planctomycetia</taxon>
        <taxon>Pirellulales</taxon>
        <taxon>Pirellulaceae</taxon>
        <taxon>Stieleria</taxon>
    </lineage>
</organism>
<dbReference type="AlphaFoldDB" id="A0A517NLZ9"/>
<dbReference type="OrthoDB" id="8212403at2"/>
<protein>
    <submittedName>
        <fullName evidence="1">Uncharacterized protein</fullName>
    </submittedName>
</protein>
<reference evidence="1 2" key="1">
    <citation type="submission" date="2019-02" db="EMBL/GenBank/DDBJ databases">
        <title>Deep-cultivation of Planctomycetes and their phenomic and genomic characterization uncovers novel biology.</title>
        <authorList>
            <person name="Wiegand S."/>
            <person name="Jogler M."/>
            <person name="Boedeker C."/>
            <person name="Pinto D."/>
            <person name="Vollmers J."/>
            <person name="Rivas-Marin E."/>
            <person name="Kohn T."/>
            <person name="Peeters S.H."/>
            <person name="Heuer A."/>
            <person name="Rast P."/>
            <person name="Oberbeckmann S."/>
            <person name="Bunk B."/>
            <person name="Jeske O."/>
            <person name="Meyerdierks A."/>
            <person name="Storesund J.E."/>
            <person name="Kallscheuer N."/>
            <person name="Luecker S."/>
            <person name="Lage O.M."/>
            <person name="Pohl T."/>
            <person name="Merkel B.J."/>
            <person name="Hornburger P."/>
            <person name="Mueller R.-W."/>
            <person name="Bruemmer F."/>
            <person name="Labrenz M."/>
            <person name="Spormann A.M."/>
            <person name="Op den Camp H."/>
            <person name="Overmann J."/>
            <person name="Amann R."/>
            <person name="Jetten M.S.M."/>
            <person name="Mascher T."/>
            <person name="Medema M.H."/>
            <person name="Devos D.P."/>
            <person name="Kaster A.-K."/>
            <person name="Ovreas L."/>
            <person name="Rohde M."/>
            <person name="Galperin M.Y."/>
            <person name="Jogler C."/>
        </authorList>
    </citation>
    <scope>NUCLEOTIDE SEQUENCE [LARGE SCALE GENOMIC DNA]</scope>
    <source>
        <strain evidence="1 2">K23_9</strain>
    </source>
</reference>
<keyword evidence="2" id="KW-1185">Reference proteome</keyword>
<accession>A0A517NLZ9</accession>
<dbReference type="RefSeq" id="WP_145415748.1">
    <property type="nucleotide sequence ID" value="NZ_CP036526.1"/>
</dbReference>
<dbReference type="InterPro" id="IPR011446">
    <property type="entry name" value="BBP7"/>
</dbReference>